<protein>
    <submittedName>
        <fullName evidence="2">Uncharacterized protein</fullName>
    </submittedName>
</protein>
<name>A0AB34GAJ1_ESCRO</name>
<sequence>MGCLSPLWLPCSSRKLSPASLAACQPELAIGESQIPRSRVTGVARARFRFAALAAAPGPAEAGMLEKFELEEEGECPPLERASVCPPGARGQPGFTPRRPRDPAAHRPSGFGRRALRGLAVETRSRQSVSAVAAGGFRWRNLAGF</sequence>
<reference evidence="2 3" key="1">
    <citation type="submission" date="2022-11" db="EMBL/GenBank/DDBJ databases">
        <title>Whole genome sequence of Eschrichtius robustus ER-17-0199.</title>
        <authorList>
            <person name="Bruniche-Olsen A."/>
            <person name="Black A.N."/>
            <person name="Fields C.J."/>
            <person name="Walden K."/>
            <person name="Dewoody J.A."/>
        </authorList>
    </citation>
    <scope>NUCLEOTIDE SEQUENCE [LARGE SCALE GENOMIC DNA]</scope>
    <source>
        <strain evidence="2">ER-17-0199</strain>
        <tissue evidence="2">Blubber</tissue>
    </source>
</reference>
<gene>
    <name evidence="2" type="ORF">J1605_016082</name>
</gene>
<proteinExistence type="predicted"/>
<evidence type="ECO:0000256" key="1">
    <source>
        <dbReference type="SAM" id="MobiDB-lite"/>
    </source>
</evidence>
<evidence type="ECO:0000313" key="3">
    <source>
        <dbReference type="Proteomes" id="UP001159641"/>
    </source>
</evidence>
<dbReference type="AlphaFoldDB" id="A0AB34GAJ1"/>
<organism evidence="2 3">
    <name type="scientific">Eschrichtius robustus</name>
    <name type="common">California gray whale</name>
    <name type="synonym">Eschrichtius gibbosus</name>
    <dbReference type="NCBI Taxonomy" id="9764"/>
    <lineage>
        <taxon>Eukaryota</taxon>
        <taxon>Metazoa</taxon>
        <taxon>Chordata</taxon>
        <taxon>Craniata</taxon>
        <taxon>Vertebrata</taxon>
        <taxon>Euteleostomi</taxon>
        <taxon>Mammalia</taxon>
        <taxon>Eutheria</taxon>
        <taxon>Laurasiatheria</taxon>
        <taxon>Artiodactyla</taxon>
        <taxon>Whippomorpha</taxon>
        <taxon>Cetacea</taxon>
        <taxon>Mysticeti</taxon>
        <taxon>Eschrichtiidae</taxon>
        <taxon>Eschrichtius</taxon>
    </lineage>
</organism>
<evidence type="ECO:0000313" key="2">
    <source>
        <dbReference type="EMBL" id="KAJ8775855.1"/>
    </source>
</evidence>
<dbReference type="Proteomes" id="UP001159641">
    <property type="component" value="Unassembled WGS sequence"/>
</dbReference>
<keyword evidence="3" id="KW-1185">Reference proteome</keyword>
<accession>A0AB34GAJ1</accession>
<feature type="region of interest" description="Disordered" evidence="1">
    <location>
        <begin position="78"/>
        <end position="113"/>
    </location>
</feature>
<dbReference type="EMBL" id="JAIQCJ010002567">
    <property type="protein sequence ID" value="KAJ8775855.1"/>
    <property type="molecule type" value="Genomic_DNA"/>
</dbReference>
<comment type="caution">
    <text evidence="2">The sequence shown here is derived from an EMBL/GenBank/DDBJ whole genome shotgun (WGS) entry which is preliminary data.</text>
</comment>